<dbReference type="Pfam" id="PF03989">
    <property type="entry name" value="DNA_gyraseA_C"/>
    <property type="match status" value="2"/>
</dbReference>
<keyword evidence="2 7" id="KW-1003">Cell membrane</keyword>
<dbReference type="InterPro" id="IPR013760">
    <property type="entry name" value="Topo_IIA-like_dom_sf"/>
</dbReference>
<dbReference type="SUPFAM" id="SSF101904">
    <property type="entry name" value="GyrA/ParC C-terminal domain-like"/>
    <property type="match status" value="1"/>
</dbReference>
<evidence type="ECO:0000256" key="4">
    <source>
        <dbReference type="ARBA" id="ARBA00023125"/>
    </source>
</evidence>
<evidence type="ECO:0000256" key="2">
    <source>
        <dbReference type="ARBA" id="ARBA00022475"/>
    </source>
</evidence>
<comment type="function">
    <text evidence="7">Topoisomerase IV is essential for chromosome segregation. It relaxes supercoiled DNA. Performs the decatenation events required during the replication of a circular DNA molecule.</text>
</comment>
<accession>A0A554WZ76</accession>
<dbReference type="Gene3D" id="2.120.10.90">
    <property type="entry name" value="DNA gyrase/topoisomerase IV, subunit A, C-terminal"/>
    <property type="match status" value="1"/>
</dbReference>
<dbReference type="EMBL" id="VJOL01000035">
    <property type="protein sequence ID" value="TSE28865.1"/>
    <property type="molecule type" value="Genomic_DNA"/>
</dbReference>
<comment type="catalytic activity">
    <reaction evidence="1 7 8">
        <text>ATP-dependent breakage, passage and rejoining of double-stranded DNA.</text>
        <dbReference type="EC" id="5.6.2.2"/>
    </reaction>
</comment>
<gene>
    <name evidence="7 10" type="primary">parC</name>
    <name evidence="10" type="ORF">Tther_01808</name>
</gene>
<feature type="site" description="Interaction with DNA" evidence="7">
    <location>
        <position position="93"/>
    </location>
</feature>
<evidence type="ECO:0000256" key="3">
    <source>
        <dbReference type="ARBA" id="ARBA00023029"/>
    </source>
</evidence>
<evidence type="ECO:0000256" key="6">
    <source>
        <dbReference type="ARBA" id="ARBA00023235"/>
    </source>
</evidence>
<dbReference type="InterPro" id="IPR035516">
    <property type="entry name" value="Gyrase/topoIV_suA_C"/>
</dbReference>
<dbReference type="PANTHER" id="PTHR43493:SF1">
    <property type="entry name" value="DNA TOPOISOMERASE 4 SUBUNIT A"/>
    <property type="match status" value="1"/>
</dbReference>
<organism evidence="10 11">
    <name type="scientific">Tepidimonas thermarum</name>
    <dbReference type="NCBI Taxonomy" id="335431"/>
    <lineage>
        <taxon>Bacteria</taxon>
        <taxon>Pseudomonadati</taxon>
        <taxon>Pseudomonadota</taxon>
        <taxon>Betaproteobacteria</taxon>
        <taxon>Burkholderiales</taxon>
        <taxon>Tepidimonas</taxon>
    </lineage>
</organism>
<dbReference type="PROSITE" id="PS52040">
    <property type="entry name" value="TOPO_IIA"/>
    <property type="match status" value="1"/>
</dbReference>
<protein>
    <recommendedName>
        <fullName evidence="7">DNA topoisomerase 4 subunit A</fullName>
        <ecNumber evidence="7">5.6.2.2</ecNumber>
    </recommendedName>
    <alternativeName>
        <fullName evidence="7">Topoisomerase IV subunit A</fullName>
    </alternativeName>
</protein>
<dbReference type="Gene3D" id="3.30.1360.40">
    <property type="match status" value="1"/>
</dbReference>
<dbReference type="SMART" id="SM00434">
    <property type="entry name" value="TOP4c"/>
    <property type="match status" value="1"/>
</dbReference>
<dbReference type="InterPro" id="IPR013758">
    <property type="entry name" value="Topo_IIA_A/C_ab"/>
</dbReference>
<dbReference type="HAMAP" id="MF_00936">
    <property type="entry name" value="ParC_type1"/>
    <property type="match status" value="1"/>
</dbReference>
<proteinExistence type="inferred from homology"/>
<dbReference type="GO" id="GO:0009330">
    <property type="term" value="C:DNA topoisomerase type II (double strand cut, ATP-hydrolyzing) complex"/>
    <property type="evidence" value="ECO:0007669"/>
    <property type="project" value="TreeGrafter"/>
</dbReference>
<dbReference type="PANTHER" id="PTHR43493">
    <property type="entry name" value="DNA GYRASE/TOPOISOMERASE SUBUNIT A"/>
    <property type="match status" value="1"/>
</dbReference>
<dbReference type="Pfam" id="PF00521">
    <property type="entry name" value="DNA_topoisoIV"/>
    <property type="match status" value="1"/>
</dbReference>
<comment type="subcellular location">
    <subcellularLocation>
        <location evidence="7">Cell membrane</location>
        <topology evidence="7">Peripheral membrane protein</topology>
    </subcellularLocation>
</comment>
<dbReference type="InterPro" id="IPR005742">
    <property type="entry name" value="TopoIV_A_Gneg"/>
</dbReference>
<dbReference type="SUPFAM" id="SSF56719">
    <property type="entry name" value="Type II DNA topoisomerase"/>
    <property type="match status" value="1"/>
</dbReference>
<dbReference type="FunFam" id="1.10.268.10:FF:000001">
    <property type="entry name" value="DNA gyrase subunit A"/>
    <property type="match status" value="1"/>
</dbReference>
<feature type="site" description="Transition state stabilizer" evidence="7">
    <location>
        <position position="136"/>
    </location>
</feature>
<reference evidence="10 11" key="1">
    <citation type="submission" date="2019-07" db="EMBL/GenBank/DDBJ databases">
        <title>Tepidimonas thermarum AA-1 draft genome.</title>
        <authorList>
            <person name="Da Costa M.S."/>
            <person name="Froufe H.J.C."/>
            <person name="Egas C."/>
            <person name="Albuquerque L."/>
        </authorList>
    </citation>
    <scope>NUCLEOTIDE SEQUENCE [LARGE SCALE GENOMIC DNA]</scope>
    <source>
        <strain evidence="10 11">AA-1</strain>
    </source>
</reference>
<feature type="site" description="Interaction with DNA" evidence="7">
    <location>
        <position position="95"/>
    </location>
</feature>
<keyword evidence="11" id="KW-1185">Reference proteome</keyword>
<dbReference type="AlphaFoldDB" id="A0A554WZ76"/>
<feature type="domain" description="Topo IIA-type catalytic" evidence="9">
    <location>
        <begin position="42"/>
        <end position="532"/>
    </location>
</feature>
<name>A0A554WZ76_9BURK</name>
<dbReference type="InterPro" id="IPR013757">
    <property type="entry name" value="Topo_IIA_A_a_sf"/>
</dbReference>
<evidence type="ECO:0000256" key="7">
    <source>
        <dbReference type="HAMAP-Rule" id="MF_00936"/>
    </source>
</evidence>
<dbReference type="RefSeq" id="WP_185975049.1">
    <property type="nucleotide sequence ID" value="NZ_VJOL01000035.1"/>
</dbReference>
<evidence type="ECO:0000313" key="10">
    <source>
        <dbReference type="EMBL" id="TSE28865.1"/>
    </source>
</evidence>
<dbReference type="EC" id="5.6.2.2" evidence="7"/>
<keyword evidence="3 7" id="KW-0799">Topoisomerase</keyword>
<evidence type="ECO:0000259" key="9">
    <source>
        <dbReference type="PROSITE" id="PS52040"/>
    </source>
</evidence>
<dbReference type="InterPro" id="IPR006691">
    <property type="entry name" value="GyrA/parC_rep"/>
</dbReference>
<dbReference type="InterPro" id="IPR050220">
    <property type="entry name" value="Type_II_DNA_Topoisomerases"/>
</dbReference>
<evidence type="ECO:0000313" key="11">
    <source>
        <dbReference type="Proteomes" id="UP000318542"/>
    </source>
</evidence>
<dbReference type="GO" id="GO:0005694">
    <property type="term" value="C:chromosome"/>
    <property type="evidence" value="ECO:0007669"/>
    <property type="project" value="InterPro"/>
</dbReference>
<dbReference type="CDD" id="cd00187">
    <property type="entry name" value="TOP4c"/>
    <property type="match status" value="1"/>
</dbReference>
<dbReference type="GO" id="GO:0005737">
    <property type="term" value="C:cytoplasm"/>
    <property type="evidence" value="ECO:0007669"/>
    <property type="project" value="TreeGrafter"/>
</dbReference>
<dbReference type="GO" id="GO:0006265">
    <property type="term" value="P:DNA topological change"/>
    <property type="evidence" value="ECO:0007669"/>
    <property type="project" value="UniProtKB-UniRule"/>
</dbReference>
<dbReference type="GO" id="GO:0007059">
    <property type="term" value="P:chromosome segregation"/>
    <property type="evidence" value="ECO:0007669"/>
    <property type="project" value="UniProtKB-UniRule"/>
</dbReference>
<keyword evidence="5 7" id="KW-0472">Membrane</keyword>
<dbReference type="Gene3D" id="3.90.199.10">
    <property type="entry name" value="Topoisomerase II, domain 5"/>
    <property type="match status" value="1"/>
</dbReference>
<dbReference type="InterPro" id="IPR002205">
    <property type="entry name" value="Topo_IIA_dom_A"/>
</dbReference>
<keyword evidence="6 7" id="KW-0413">Isomerase</keyword>
<dbReference type="NCBIfam" id="TIGR01062">
    <property type="entry name" value="parC_Gneg"/>
    <property type="match status" value="1"/>
</dbReference>
<dbReference type="GO" id="GO:0003677">
    <property type="term" value="F:DNA binding"/>
    <property type="evidence" value="ECO:0007669"/>
    <property type="project" value="UniProtKB-UniRule"/>
</dbReference>
<evidence type="ECO:0000256" key="8">
    <source>
        <dbReference type="PROSITE-ProRule" id="PRU01384"/>
    </source>
</evidence>
<dbReference type="Proteomes" id="UP000318542">
    <property type="component" value="Unassembled WGS sequence"/>
</dbReference>
<dbReference type="NCBIfam" id="NF004044">
    <property type="entry name" value="PRK05561.1"/>
    <property type="match status" value="1"/>
</dbReference>
<evidence type="ECO:0000256" key="5">
    <source>
        <dbReference type="ARBA" id="ARBA00023136"/>
    </source>
</evidence>
<dbReference type="Gene3D" id="1.10.268.10">
    <property type="entry name" value="Topoisomerase, domain 3"/>
    <property type="match status" value="1"/>
</dbReference>
<dbReference type="GO" id="GO:0005524">
    <property type="term" value="F:ATP binding"/>
    <property type="evidence" value="ECO:0007669"/>
    <property type="project" value="InterPro"/>
</dbReference>
<evidence type="ECO:0000256" key="1">
    <source>
        <dbReference type="ARBA" id="ARBA00000185"/>
    </source>
</evidence>
<dbReference type="GO" id="GO:0019897">
    <property type="term" value="C:extrinsic component of plasma membrane"/>
    <property type="evidence" value="ECO:0007669"/>
    <property type="project" value="UniProtKB-UniRule"/>
</dbReference>
<sequence>MHNDEAPPRAAMTAAGDPDSLAAYAERAYLEYALSVVKGRALPDVCDGQKPVQRRILYAMQRMGLGWTGPNRGTPAKPVKSARVVGDVLGRFHPHGDQAAYDALVRMAQDFAQRYPLIDGQGNFGSRDGDGAAAMRYTEARLSRISTLLLDEIDQGTVDWLPNYDGSTEEPRQLPARLPFVLLNGASGIAVGMATEIPSHNLREVADACVALVKDPQLADDALLALLPGPDYPGGGQIISPAADIQEAYRSGRGSLKVRARWRVEDLARGQWQLVVHELPPGVSAQKVLEEIEELTNPKVRPGKKTLTQEQQQLKASLLAVLDGVRDESSKEAPVRLVFEPKSSRIAQAELITPLLAHTSLETSVPVNLTVVGRDGKPTVKPLRHILQEWIAFRQDTIVRRSRHRLDQVLERIHILEGRQIVLLNIDEVIAIIRASDEPRAALMARFGLTERQADDILEIRLRQLARLEAIKIEQELQDLWQEQGQLEDILANPASLRRLMVREIEADAKTFGDARRTLIQADKKAVAEIRVVNEPVTVVVSAKGWVRARTGHGHDAAGFAFKAGDGLYGTFECRTVDTLIVLGSNGRVYSVPVASLPGARGDGQPITTLIDLEPGTQPLHYIAGPASATLLLSSSGGYGFWATVADMTTRQRGGKAFLTLEDGEAPCWPSPVSGLGRWQYGAAEGSIVAPPPPPEGDAALALPAATHVCCVSTGGRILTFGLDALKPLPNGGRGLLLMRLEDGERLVGAAAYARSVCVDGVGRGGKPRAETLESRTLGNAAGARARKGRDAHFGFKPARVLRLV</sequence>
<comment type="similarity">
    <text evidence="7">Belongs to the type II topoisomerase GyrA/ParC subunit family. ParC type 1 subfamily.</text>
</comment>
<feature type="site" description="Interaction with DNA" evidence="7">
    <location>
        <position position="50"/>
    </location>
</feature>
<keyword evidence="4 7" id="KW-0238">DNA-binding</keyword>
<feature type="active site" description="O-(5'-phospho-DNA)-tyrosine intermediate" evidence="7 8">
    <location>
        <position position="137"/>
    </location>
</feature>
<comment type="subunit">
    <text evidence="7">Heterotetramer composed of ParC and ParE.</text>
</comment>
<comment type="caution">
    <text evidence="10">The sequence shown here is derived from an EMBL/GenBank/DDBJ whole genome shotgun (WGS) entry which is preliminary data.</text>
</comment>
<dbReference type="GO" id="GO:0003918">
    <property type="term" value="F:DNA topoisomerase type II (double strand cut, ATP-hydrolyzing) activity"/>
    <property type="evidence" value="ECO:0007669"/>
    <property type="project" value="UniProtKB-UniRule"/>
</dbReference>